<dbReference type="Pfam" id="PF00015">
    <property type="entry name" value="MCPsignal"/>
    <property type="match status" value="1"/>
</dbReference>
<dbReference type="PROSITE" id="PS50111">
    <property type="entry name" value="CHEMOTAXIS_TRANSDUC_2"/>
    <property type="match status" value="1"/>
</dbReference>
<dbReference type="SUPFAM" id="SSF58104">
    <property type="entry name" value="Methyl-accepting chemotaxis protein (MCP) signaling domain"/>
    <property type="match status" value="1"/>
</dbReference>
<dbReference type="InterPro" id="IPR003660">
    <property type="entry name" value="HAMP_dom"/>
</dbReference>
<reference evidence="13 14" key="1">
    <citation type="submission" date="2020-12" db="EMBL/GenBank/DDBJ databases">
        <title>Novel Thalassolituus-related marine hydrocarbonoclastic bacteria mediated algae-derived hydrocarbons mineralization in twilight zone of the northern South China Sea.</title>
        <authorList>
            <person name="Dong C."/>
        </authorList>
    </citation>
    <scope>NUCLEOTIDE SEQUENCE [LARGE SCALE GENOMIC DNA]</scope>
    <source>
        <strain evidence="13 14">IMCC1826</strain>
    </source>
</reference>
<comment type="caution">
    <text evidence="13">The sequence shown here is derived from an EMBL/GenBank/DDBJ whole genome shotgun (WGS) entry which is preliminary data.</text>
</comment>
<dbReference type="SMART" id="SM00304">
    <property type="entry name" value="HAMP"/>
    <property type="match status" value="1"/>
</dbReference>
<feature type="domain" description="Methyl-accepting transducer" evidence="10">
    <location>
        <begin position="270"/>
        <end position="506"/>
    </location>
</feature>
<dbReference type="Pfam" id="PF12729">
    <property type="entry name" value="4HB_MCP_1"/>
    <property type="match status" value="1"/>
</dbReference>
<feature type="domain" description="HAMP" evidence="12">
    <location>
        <begin position="211"/>
        <end position="265"/>
    </location>
</feature>
<dbReference type="CDD" id="cd06225">
    <property type="entry name" value="HAMP"/>
    <property type="match status" value="1"/>
</dbReference>
<organism evidence="13 14">
    <name type="scientific">Thalassolituus marinus</name>
    <dbReference type="NCBI Taxonomy" id="671053"/>
    <lineage>
        <taxon>Bacteria</taxon>
        <taxon>Pseudomonadati</taxon>
        <taxon>Pseudomonadota</taxon>
        <taxon>Gammaproteobacteria</taxon>
        <taxon>Oceanospirillales</taxon>
        <taxon>Oceanospirillaceae</taxon>
        <taxon>Thalassolituus</taxon>
    </lineage>
</organism>
<dbReference type="SMART" id="SM00283">
    <property type="entry name" value="MA"/>
    <property type="match status" value="1"/>
</dbReference>
<sequence>MSWSDLSLAKKIVLPIAVLSTLLAVLSAIQIATLNSISSDYSHINEKYLPALQLVLNADRDLYQAQIAERTMALGNAGDNFSTMHKENLDQVATRLGKVAASDISPQAKAQAQKFLQAFSRWRPKTEKLVADVRSGQLSFAQSAEQSTGSLDQEFESIRDVLDVLGEMLGKEAENLQQEALQAQSSAMTTIFTLVAVALVIAIAVGVTFPKLITGPVNQLSAVLGQMADGRGDLTTRMPRMGNDEIGKMAHNFNRFINGMQQMISDIQQVADTVGGASDHLKSSSDASRRISAEYADVMDTVATANHEMGLAIQEVSSNTQQVSEEAKSADLAARAVSTQFRQAMNEIQSLAENVNNSGDVIQELVAETTNIASVLDVIKGIAEQTNLLALNAAIEAARAGEQGRGFAVVADEVRTLASKTQQSTGDINVMIEKLRAGVSRAVETMDESQQKAEKTVEYASQSETSIQNISGSMVSISDRILQVASAIEEQTSVINTINENLVAAKDLSSDGSRSTDEIVRSVDGLHSQANTLKSAVGNFRV</sequence>
<dbReference type="RefSeq" id="WP_225670545.1">
    <property type="nucleotide sequence ID" value="NZ_JAEDAH010000001.1"/>
</dbReference>
<comment type="subcellular location">
    <subcellularLocation>
        <location evidence="1">Cell inner membrane</location>
        <topology evidence="1">Multi-pass membrane protein</topology>
    </subcellularLocation>
</comment>
<evidence type="ECO:0000256" key="8">
    <source>
        <dbReference type="PROSITE-ProRule" id="PRU00284"/>
    </source>
</evidence>
<keyword evidence="4 9" id="KW-1133">Transmembrane helix</keyword>
<dbReference type="EMBL" id="JAEDAH010000001">
    <property type="protein sequence ID" value="MCA6062053.1"/>
    <property type="molecule type" value="Genomic_DNA"/>
</dbReference>
<evidence type="ECO:0000256" key="1">
    <source>
        <dbReference type="ARBA" id="ARBA00004429"/>
    </source>
</evidence>
<accession>A0ABS7ZK17</accession>
<evidence type="ECO:0000256" key="2">
    <source>
        <dbReference type="ARBA" id="ARBA00022519"/>
    </source>
</evidence>
<proteinExistence type="inferred from homology"/>
<evidence type="ECO:0000256" key="3">
    <source>
        <dbReference type="ARBA" id="ARBA00022692"/>
    </source>
</evidence>
<keyword evidence="2" id="KW-1003">Cell membrane</keyword>
<keyword evidence="5 9" id="KW-0472">Membrane</keyword>
<evidence type="ECO:0000256" key="9">
    <source>
        <dbReference type="SAM" id="Phobius"/>
    </source>
</evidence>
<evidence type="ECO:0000313" key="13">
    <source>
        <dbReference type="EMBL" id="MCA6062053.1"/>
    </source>
</evidence>
<dbReference type="InterPro" id="IPR024478">
    <property type="entry name" value="HlyB_4HB_MCP"/>
</dbReference>
<evidence type="ECO:0000313" key="14">
    <source>
        <dbReference type="Proteomes" id="UP000714380"/>
    </source>
</evidence>
<evidence type="ECO:0000256" key="6">
    <source>
        <dbReference type="ARBA" id="ARBA00023224"/>
    </source>
</evidence>
<gene>
    <name evidence="13" type="ORF">I9W95_00370</name>
</gene>
<feature type="domain" description="T-SNARE coiled-coil homology" evidence="11">
    <location>
        <begin position="457"/>
        <end position="519"/>
    </location>
</feature>
<evidence type="ECO:0000256" key="4">
    <source>
        <dbReference type="ARBA" id="ARBA00022989"/>
    </source>
</evidence>
<dbReference type="InterPro" id="IPR004089">
    <property type="entry name" value="MCPsignal_dom"/>
</dbReference>
<feature type="transmembrane region" description="Helical" evidence="9">
    <location>
        <begin position="187"/>
        <end position="209"/>
    </location>
</feature>
<evidence type="ECO:0000259" key="10">
    <source>
        <dbReference type="PROSITE" id="PS50111"/>
    </source>
</evidence>
<dbReference type="InterPro" id="IPR000727">
    <property type="entry name" value="T_SNARE_dom"/>
</dbReference>
<dbReference type="PANTHER" id="PTHR32089">
    <property type="entry name" value="METHYL-ACCEPTING CHEMOTAXIS PROTEIN MCPB"/>
    <property type="match status" value="1"/>
</dbReference>
<evidence type="ECO:0000256" key="7">
    <source>
        <dbReference type="ARBA" id="ARBA00029447"/>
    </source>
</evidence>
<protein>
    <submittedName>
        <fullName evidence="13">Methyl-accepting chemotaxis protein</fullName>
    </submittedName>
</protein>
<dbReference type="CDD" id="cd11386">
    <property type="entry name" value="MCP_signal"/>
    <property type="match status" value="1"/>
</dbReference>
<evidence type="ECO:0000256" key="5">
    <source>
        <dbReference type="ARBA" id="ARBA00023136"/>
    </source>
</evidence>
<keyword evidence="3 9" id="KW-0812">Transmembrane</keyword>
<name>A0ABS7ZK17_9GAMM</name>
<dbReference type="Proteomes" id="UP000714380">
    <property type="component" value="Unassembled WGS sequence"/>
</dbReference>
<dbReference type="PANTHER" id="PTHR32089:SF119">
    <property type="entry name" value="METHYL-ACCEPTING CHEMOTAXIS PROTEIN CTPL"/>
    <property type="match status" value="1"/>
</dbReference>
<keyword evidence="6 8" id="KW-0807">Transducer</keyword>
<comment type="similarity">
    <text evidence="7">Belongs to the methyl-accepting chemotaxis (MCP) protein family.</text>
</comment>
<dbReference type="PRINTS" id="PR00260">
    <property type="entry name" value="CHEMTRNSDUCR"/>
</dbReference>
<evidence type="ECO:0000259" key="12">
    <source>
        <dbReference type="PROSITE" id="PS50885"/>
    </source>
</evidence>
<dbReference type="InterPro" id="IPR004090">
    <property type="entry name" value="Chemotax_Me-accpt_rcpt"/>
</dbReference>
<evidence type="ECO:0000259" key="11">
    <source>
        <dbReference type="PROSITE" id="PS50192"/>
    </source>
</evidence>
<dbReference type="Gene3D" id="1.10.287.950">
    <property type="entry name" value="Methyl-accepting chemotaxis protein"/>
    <property type="match status" value="1"/>
</dbReference>
<keyword evidence="14" id="KW-1185">Reference proteome</keyword>
<dbReference type="PROSITE" id="PS50192">
    <property type="entry name" value="T_SNARE"/>
    <property type="match status" value="1"/>
</dbReference>
<dbReference type="PROSITE" id="PS50885">
    <property type="entry name" value="HAMP"/>
    <property type="match status" value="1"/>
</dbReference>
<dbReference type="Pfam" id="PF00672">
    <property type="entry name" value="HAMP"/>
    <property type="match status" value="1"/>
</dbReference>
<keyword evidence="2" id="KW-0997">Cell inner membrane</keyword>